<evidence type="ECO:0000256" key="1">
    <source>
        <dbReference type="ARBA" id="ARBA00002486"/>
    </source>
</evidence>
<dbReference type="InterPro" id="IPR036390">
    <property type="entry name" value="WH_DNA-bd_sf"/>
</dbReference>
<dbReference type="RefSeq" id="WP_349215390.1">
    <property type="nucleotide sequence ID" value="NZ_JBBMFA010000074.1"/>
</dbReference>
<dbReference type="Gene3D" id="3.30.420.40">
    <property type="match status" value="2"/>
</dbReference>
<dbReference type="InterPro" id="IPR000600">
    <property type="entry name" value="ROK"/>
</dbReference>
<keyword evidence="5" id="KW-1185">Reference proteome</keyword>
<dbReference type="PANTHER" id="PTHR18964:SF149">
    <property type="entry name" value="BIFUNCTIONAL UDP-N-ACETYLGLUCOSAMINE 2-EPIMERASE_N-ACETYLMANNOSAMINE KINASE"/>
    <property type="match status" value="1"/>
</dbReference>
<comment type="similarity">
    <text evidence="2">Belongs to the ROK (NagC/XylR) family.</text>
</comment>
<dbReference type="InterPro" id="IPR036388">
    <property type="entry name" value="WH-like_DNA-bd_sf"/>
</dbReference>
<dbReference type="InterPro" id="IPR043129">
    <property type="entry name" value="ATPase_NBD"/>
</dbReference>
<evidence type="ECO:0000256" key="2">
    <source>
        <dbReference type="ARBA" id="ARBA00006479"/>
    </source>
</evidence>
<comment type="caution">
    <text evidence="4">The sequence shown here is derived from an EMBL/GenBank/DDBJ whole genome shotgun (WGS) entry which is preliminary data.</text>
</comment>
<dbReference type="Proteomes" id="UP001477672">
    <property type="component" value="Unassembled WGS sequence"/>
</dbReference>
<accession>A0ABV1GDY6</accession>
<sequence>MEPVGKPQTLRLMNMDAVEALLRTRGPLTKPELSRLTGLSLVTVGKAVDELVAQGRVLPAGPGGPTGGRTAHLYAFNRRQFCFLALYYYERRYTCALADAAGEIFCWEDVDIGAGPIVDETLDCIRRMRARAENIPLAAVGVGVPGVVSGGVVTSIPALPALEGVEFGAVLEQALDCPVWVENDIGLAAWGLYADRFAGETDHLAYLYFGNGVGSGLVLNGRRFKGSTDFAGEVGSLPAGDTTLEQAFLAARAARDREQICGLVRTAVTSLTCVLNPGIVAVKCDCLSPADMQRMEQQLTVPAGHRPRLVLLGDVRRQCLQGVLRLCMENAGTAAGI</sequence>
<reference evidence="4 5" key="1">
    <citation type="submission" date="2024-03" db="EMBL/GenBank/DDBJ databases">
        <title>Human intestinal bacterial collection.</title>
        <authorList>
            <person name="Pauvert C."/>
            <person name="Hitch T.C.A."/>
            <person name="Clavel T."/>
        </authorList>
    </citation>
    <scope>NUCLEOTIDE SEQUENCE [LARGE SCALE GENOMIC DNA]</scope>
    <source>
        <strain evidence="4 5">CLA-JM-H11</strain>
    </source>
</reference>
<dbReference type="PANTHER" id="PTHR18964">
    <property type="entry name" value="ROK (REPRESSOR, ORF, KINASE) FAMILY"/>
    <property type="match status" value="1"/>
</dbReference>
<dbReference type="SUPFAM" id="SSF53067">
    <property type="entry name" value="Actin-like ATPase domain"/>
    <property type="match status" value="1"/>
</dbReference>
<protein>
    <submittedName>
        <fullName evidence="4">ROK family protein</fullName>
    </submittedName>
</protein>
<evidence type="ECO:0000313" key="4">
    <source>
        <dbReference type="EMBL" id="MEQ2519961.1"/>
    </source>
</evidence>
<dbReference type="EMBL" id="JBBMFA010000074">
    <property type="protein sequence ID" value="MEQ2519961.1"/>
    <property type="molecule type" value="Genomic_DNA"/>
</dbReference>
<dbReference type="Gene3D" id="1.10.10.10">
    <property type="entry name" value="Winged helix-like DNA-binding domain superfamily/Winged helix DNA-binding domain"/>
    <property type="match status" value="1"/>
</dbReference>
<dbReference type="SUPFAM" id="SSF46785">
    <property type="entry name" value="Winged helix' DNA-binding domain"/>
    <property type="match status" value="1"/>
</dbReference>
<organism evidence="4 5">
    <name type="scientific">Ruthenibacterium intestinale</name>
    <dbReference type="NCBI Taxonomy" id="3133163"/>
    <lineage>
        <taxon>Bacteria</taxon>
        <taxon>Bacillati</taxon>
        <taxon>Bacillota</taxon>
        <taxon>Clostridia</taxon>
        <taxon>Eubacteriales</taxon>
        <taxon>Oscillospiraceae</taxon>
        <taxon>Ruthenibacterium</taxon>
    </lineage>
</organism>
<keyword evidence="3" id="KW-0859">Xylose metabolism</keyword>
<comment type="function">
    <text evidence="1">Transcriptional repressor of xylose-utilizing enzymes.</text>
</comment>
<gene>
    <name evidence="4" type="ORF">WMO24_05890</name>
</gene>
<proteinExistence type="inferred from homology"/>
<evidence type="ECO:0000313" key="5">
    <source>
        <dbReference type="Proteomes" id="UP001477672"/>
    </source>
</evidence>
<dbReference type="CDD" id="cd23763">
    <property type="entry name" value="ASKHA_ATPase_ROK"/>
    <property type="match status" value="1"/>
</dbReference>
<dbReference type="Pfam" id="PF00480">
    <property type="entry name" value="ROK"/>
    <property type="match status" value="1"/>
</dbReference>
<evidence type="ECO:0000256" key="3">
    <source>
        <dbReference type="ARBA" id="ARBA00022629"/>
    </source>
</evidence>
<name>A0ABV1GDY6_9FIRM</name>
<keyword evidence="3" id="KW-0119">Carbohydrate metabolism</keyword>